<sequence length="140" mass="16020">MDPETNKEKADKKMAISEVGNTVNEYKIKAANTIKSVLKEQDTKNEKFQCTDQDVTCLIEIVLKQEASNDKKKNIIKIYSQVMPWGKEIVSFKMISKILAEIHTKSVAVANDILQKLSGNTKIKAYTLKRMLERWEIITN</sequence>
<proteinExistence type="predicted"/>
<dbReference type="EMBL" id="JAWNGG020000101">
    <property type="protein sequence ID" value="KAK9302017.1"/>
    <property type="molecule type" value="Genomic_DNA"/>
</dbReference>
<evidence type="ECO:0000313" key="2">
    <source>
        <dbReference type="Proteomes" id="UP001432146"/>
    </source>
</evidence>
<accession>A0AAW0ZW81</accession>
<organism evidence="1 2">
    <name type="scientific">Tetragonisca angustula</name>
    <dbReference type="NCBI Taxonomy" id="166442"/>
    <lineage>
        <taxon>Eukaryota</taxon>
        <taxon>Metazoa</taxon>
        <taxon>Ecdysozoa</taxon>
        <taxon>Arthropoda</taxon>
        <taxon>Hexapoda</taxon>
        <taxon>Insecta</taxon>
        <taxon>Pterygota</taxon>
        <taxon>Neoptera</taxon>
        <taxon>Endopterygota</taxon>
        <taxon>Hymenoptera</taxon>
        <taxon>Apocrita</taxon>
        <taxon>Aculeata</taxon>
        <taxon>Apoidea</taxon>
        <taxon>Anthophila</taxon>
        <taxon>Apidae</taxon>
        <taxon>Tetragonisca</taxon>
    </lineage>
</organism>
<evidence type="ECO:0000313" key="1">
    <source>
        <dbReference type="EMBL" id="KAK9302017.1"/>
    </source>
</evidence>
<keyword evidence="2" id="KW-1185">Reference proteome</keyword>
<protein>
    <submittedName>
        <fullName evidence="1">Uncharacterized protein</fullName>
    </submittedName>
</protein>
<dbReference type="Proteomes" id="UP001432146">
    <property type="component" value="Unassembled WGS sequence"/>
</dbReference>
<name>A0AAW0ZW81_9HYME</name>
<gene>
    <name evidence="1" type="ORF">QLX08_005855</name>
</gene>
<dbReference type="AlphaFoldDB" id="A0AAW0ZW81"/>
<reference evidence="1 2" key="1">
    <citation type="submission" date="2024-05" db="EMBL/GenBank/DDBJ databases">
        <title>The nuclear and mitochondrial genome assemblies of Tetragonisca angustula (Apidae: Meliponini), a tiny yet remarkable pollinator in the Neotropics.</title>
        <authorList>
            <person name="Ferrari R."/>
            <person name="Ricardo P.C."/>
            <person name="Dias F.C."/>
            <person name="Araujo N.S."/>
            <person name="Soares D.O."/>
            <person name="Zhou Q.-S."/>
            <person name="Zhu C.-D."/>
            <person name="Coutinho L."/>
            <person name="Airas M.C."/>
            <person name="Batista T.M."/>
        </authorList>
    </citation>
    <scope>NUCLEOTIDE SEQUENCE [LARGE SCALE GENOMIC DNA]</scope>
    <source>
        <strain evidence="1">ASF017062</strain>
        <tissue evidence="1">Abdomen</tissue>
    </source>
</reference>
<comment type="caution">
    <text evidence="1">The sequence shown here is derived from an EMBL/GenBank/DDBJ whole genome shotgun (WGS) entry which is preliminary data.</text>
</comment>